<dbReference type="AlphaFoldDB" id="A0A0W0YZN9"/>
<keyword evidence="1" id="KW-0472">Membrane</keyword>
<dbReference type="eggNOG" id="COG5398">
    <property type="taxonomic scope" value="Bacteria"/>
</dbReference>
<dbReference type="STRING" id="1122169.Lsha_1056"/>
<dbReference type="PATRIC" id="fig|1122169.6.peg.1219"/>
<dbReference type="EMBL" id="LNYW01000033">
    <property type="protein sequence ID" value="KTD62356.1"/>
    <property type="molecule type" value="Genomic_DNA"/>
</dbReference>
<comment type="caution">
    <text evidence="2">The sequence shown here is derived from an EMBL/GenBank/DDBJ whole genome shotgun (WGS) entry which is preliminary data.</text>
</comment>
<dbReference type="GO" id="GO:0006788">
    <property type="term" value="P:heme oxidation"/>
    <property type="evidence" value="ECO:0007669"/>
    <property type="project" value="InterPro"/>
</dbReference>
<feature type="transmembrane region" description="Helical" evidence="1">
    <location>
        <begin position="242"/>
        <end position="263"/>
    </location>
</feature>
<evidence type="ECO:0000313" key="2">
    <source>
        <dbReference type="EMBL" id="KTD62356.1"/>
    </source>
</evidence>
<protein>
    <submittedName>
        <fullName evidence="2">Heme oxygenase</fullName>
    </submittedName>
</protein>
<dbReference type="InterPro" id="IPR002051">
    <property type="entry name" value="Haem_Oase"/>
</dbReference>
<name>A0A0W0YZN9_9GAMM</name>
<dbReference type="GO" id="GO:0004392">
    <property type="term" value="F:heme oxygenase (decyclizing) activity"/>
    <property type="evidence" value="ECO:0007669"/>
    <property type="project" value="InterPro"/>
</dbReference>
<dbReference type="InterPro" id="IPR016053">
    <property type="entry name" value="Haem_Oase-like"/>
</dbReference>
<dbReference type="InterPro" id="IPR016084">
    <property type="entry name" value="Haem_Oase-like_multi-hlx"/>
</dbReference>
<reference evidence="2 3" key="1">
    <citation type="submission" date="2015-11" db="EMBL/GenBank/DDBJ databases">
        <title>Genomic analysis of 38 Legionella species identifies large and diverse effector repertoires.</title>
        <authorList>
            <person name="Burstein D."/>
            <person name="Amaro F."/>
            <person name="Zusman T."/>
            <person name="Lifshitz Z."/>
            <person name="Cohen O."/>
            <person name="Gilbert J.A."/>
            <person name="Pupko T."/>
            <person name="Shuman H.A."/>
            <person name="Segal G."/>
        </authorList>
    </citation>
    <scope>NUCLEOTIDE SEQUENCE [LARGE SCALE GENOMIC DNA]</scope>
    <source>
        <strain evidence="2 3">ATCC 49655</strain>
    </source>
</reference>
<dbReference type="SUPFAM" id="SSF48613">
    <property type="entry name" value="Heme oxygenase-like"/>
    <property type="match status" value="1"/>
</dbReference>
<gene>
    <name evidence="2" type="ORF">Lsha_1056</name>
</gene>
<organism evidence="2 3">
    <name type="scientific">Legionella shakespearei DSM 23087</name>
    <dbReference type="NCBI Taxonomy" id="1122169"/>
    <lineage>
        <taxon>Bacteria</taxon>
        <taxon>Pseudomonadati</taxon>
        <taxon>Pseudomonadota</taxon>
        <taxon>Gammaproteobacteria</taxon>
        <taxon>Legionellales</taxon>
        <taxon>Legionellaceae</taxon>
        <taxon>Legionella</taxon>
    </lineage>
</organism>
<evidence type="ECO:0000256" key="1">
    <source>
        <dbReference type="SAM" id="Phobius"/>
    </source>
</evidence>
<keyword evidence="1" id="KW-1133">Transmembrane helix</keyword>
<dbReference type="Proteomes" id="UP000054600">
    <property type="component" value="Unassembled WGS sequence"/>
</dbReference>
<sequence>MFSKALMNATYKNGRPGQLTAEHEKAEHHRFKSEFLFKNPAIPKNVYVSRLIQHFLIIKALETRLQQLPETAQADEISAFFALSYLEQLWRTPGIAEDLRQLGVSPDEIKEGEIAKTTNAYLQTIQTLSSKALLAHFLLHVAGFMHGGNIIQKKYIDPSNELTAYKIPANQYDFSGIYPFLPEGRLSALNVYQDMMKQIDNIELNEDEFAELLEQCKSVYDIMSGIYDDLCDLHTQQLKSAVYSPAGVAAGIVVIALILKILVDFLPVTPGFSPSR</sequence>
<proteinExistence type="predicted"/>
<dbReference type="OrthoDB" id="5636717at2"/>
<dbReference type="Pfam" id="PF01126">
    <property type="entry name" value="Heme_oxygenase"/>
    <property type="match status" value="1"/>
</dbReference>
<keyword evidence="1" id="KW-0812">Transmembrane</keyword>
<dbReference type="RefSeq" id="WP_018577997.1">
    <property type="nucleotide sequence ID" value="NZ_KB892415.1"/>
</dbReference>
<evidence type="ECO:0000313" key="3">
    <source>
        <dbReference type="Proteomes" id="UP000054600"/>
    </source>
</evidence>
<accession>A0A0W0YZN9</accession>
<dbReference type="Gene3D" id="1.20.910.10">
    <property type="entry name" value="Heme oxygenase-like"/>
    <property type="match status" value="1"/>
</dbReference>
<keyword evidence="3" id="KW-1185">Reference proteome</keyword>
<dbReference type="CDD" id="cd19165">
    <property type="entry name" value="HemeO"/>
    <property type="match status" value="1"/>
</dbReference>